<proteinExistence type="predicted"/>
<gene>
    <name evidence="2" type="ORF">HHL25_06240</name>
</gene>
<dbReference type="AlphaFoldDB" id="A0A7Y0FVC9"/>
<name>A0A7Y0FVC9_9HYPH</name>
<evidence type="ECO:0000313" key="2">
    <source>
        <dbReference type="EMBL" id="NML73725.1"/>
    </source>
</evidence>
<keyword evidence="3" id="KW-1185">Reference proteome</keyword>
<dbReference type="RefSeq" id="WP_169588273.1">
    <property type="nucleotide sequence ID" value="NZ_JABBGK010000001.1"/>
</dbReference>
<sequence length="123" mass="13303">MSKAVWKGSGLLRMLCAFALLSLAFAHKPPQVMAAVYQTAQLQLPDGTYADICLNDMATKHPSMSRFCEACALSSATMLPVPPAESWLVTRFASLENAAVSKIEQISVSSIERPRSRAPPSFS</sequence>
<feature type="chain" id="PRO_5030513167" description="DUF2946 domain-containing protein" evidence="1">
    <location>
        <begin position="35"/>
        <end position="123"/>
    </location>
</feature>
<keyword evidence="1" id="KW-0732">Signal</keyword>
<evidence type="ECO:0008006" key="4">
    <source>
        <dbReference type="Google" id="ProtNLM"/>
    </source>
</evidence>
<dbReference type="Proteomes" id="UP000541470">
    <property type="component" value="Unassembled WGS sequence"/>
</dbReference>
<accession>A0A7Y0FVC9</accession>
<organism evidence="2 3">
    <name type="scientific">Rhizobium terricola</name>
    <dbReference type="NCBI Taxonomy" id="2728849"/>
    <lineage>
        <taxon>Bacteria</taxon>
        <taxon>Pseudomonadati</taxon>
        <taxon>Pseudomonadota</taxon>
        <taxon>Alphaproteobacteria</taxon>
        <taxon>Hyphomicrobiales</taxon>
        <taxon>Rhizobiaceae</taxon>
        <taxon>Rhizobium/Agrobacterium group</taxon>
        <taxon>Rhizobium</taxon>
    </lineage>
</organism>
<evidence type="ECO:0000313" key="3">
    <source>
        <dbReference type="Proteomes" id="UP000541470"/>
    </source>
</evidence>
<feature type="signal peptide" evidence="1">
    <location>
        <begin position="1"/>
        <end position="34"/>
    </location>
</feature>
<comment type="caution">
    <text evidence="2">The sequence shown here is derived from an EMBL/GenBank/DDBJ whole genome shotgun (WGS) entry which is preliminary data.</text>
</comment>
<reference evidence="2 3" key="1">
    <citation type="submission" date="2020-04" db="EMBL/GenBank/DDBJ databases">
        <title>Rhizobium sp. S-51 isolated from soil.</title>
        <authorList>
            <person name="Dahal R.H."/>
        </authorList>
    </citation>
    <scope>NUCLEOTIDE SEQUENCE [LARGE SCALE GENOMIC DNA]</scope>
    <source>
        <strain evidence="2 3">S-51</strain>
    </source>
</reference>
<dbReference type="EMBL" id="JABBGK010000001">
    <property type="protein sequence ID" value="NML73725.1"/>
    <property type="molecule type" value="Genomic_DNA"/>
</dbReference>
<evidence type="ECO:0000256" key="1">
    <source>
        <dbReference type="SAM" id="SignalP"/>
    </source>
</evidence>
<protein>
    <recommendedName>
        <fullName evidence="4">DUF2946 domain-containing protein</fullName>
    </recommendedName>
</protein>